<evidence type="ECO:0000256" key="5">
    <source>
        <dbReference type="SAM" id="Phobius"/>
    </source>
</evidence>
<keyword evidence="8" id="KW-1185">Reference proteome</keyword>
<keyword evidence="4" id="KW-0560">Oxidoreductase</keyword>
<keyword evidence="3" id="KW-0274">FAD</keyword>
<dbReference type="SUPFAM" id="SSF51905">
    <property type="entry name" value="FAD/NAD(P)-binding domain"/>
    <property type="match status" value="1"/>
</dbReference>
<dbReference type="Proteomes" id="UP001610563">
    <property type="component" value="Unassembled WGS sequence"/>
</dbReference>
<keyword evidence="2" id="KW-0285">Flavoprotein</keyword>
<evidence type="ECO:0000256" key="3">
    <source>
        <dbReference type="ARBA" id="ARBA00022827"/>
    </source>
</evidence>
<dbReference type="Pfam" id="PF01494">
    <property type="entry name" value="FAD_binding_3"/>
    <property type="match status" value="1"/>
</dbReference>
<organism evidence="7 8">
    <name type="scientific">Aspergillus keveii</name>
    <dbReference type="NCBI Taxonomy" id="714993"/>
    <lineage>
        <taxon>Eukaryota</taxon>
        <taxon>Fungi</taxon>
        <taxon>Dikarya</taxon>
        <taxon>Ascomycota</taxon>
        <taxon>Pezizomycotina</taxon>
        <taxon>Eurotiomycetes</taxon>
        <taxon>Eurotiomycetidae</taxon>
        <taxon>Eurotiales</taxon>
        <taxon>Aspergillaceae</taxon>
        <taxon>Aspergillus</taxon>
        <taxon>Aspergillus subgen. Nidulantes</taxon>
    </lineage>
</organism>
<name>A0ABR4FZW7_9EURO</name>
<dbReference type="InterPro" id="IPR036188">
    <property type="entry name" value="FAD/NAD-bd_sf"/>
</dbReference>
<dbReference type="PANTHER" id="PTHR47356:SF2">
    <property type="entry name" value="FAD-BINDING DOMAIN-CONTAINING PROTEIN-RELATED"/>
    <property type="match status" value="1"/>
</dbReference>
<dbReference type="Gene3D" id="3.50.50.60">
    <property type="entry name" value="FAD/NAD(P)-binding domain"/>
    <property type="match status" value="1"/>
</dbReference>
<feature type="domain" description="FAD-binding" evidence="6">
    <location>
        <begin position="8"/>
        <end position="343"/>
    </location>
</feature>
<evidence type="ECO:0000256" key="2">
    <source>
        <dbReference type="ARBA" id="ARBA00022630"/>
    </source>
</evidence>
<proteinExistence type="inferred from homology"/>
<gene>
    <name evidence="7" type="ORF">BJX66DRAFT_248996</name>
</gene>
<sequence length="444" mass="49294">MADKTPFRVIIVGAGPVGLYLGYALGLANIDYVILERKESVLVNYGSIIYLWPQTARLFDQLQLLEPVQQAAARMRNKKRTDGFTGNVLTTARFPEFMERRHGYPFLPIVRCDLLRILYNNLPDKETRIKTSSEVVAIETHSTGVQVHLKSGAVENGSIVIGADGVHSKIRSELKLLYKAAKGIDANAAPMMANFNGVIGRASNKDLRIEENVLFETRGTGTVIQCTATKKGEVHFATITPVPDPKPAARQRVTMQDVEDHAASIGHVVVCRGVTFKDLWDNTGKNTVWKLNQEEGLLTHWHHDRIALVGDAVHKSTSQNGLGLNLGLHSAASLANELQSLLQRNPSPVTSAVDQAFSRYQHTREDEVQFILNMGRGMVRDSASKTWGTWLWTRLMLPWLDIESFGYGIITSLMMIRLGLVLLYVPFIGKQGSMAWKNKPLSAP</sequence>
<protein>
    <submittedName>
        <fullName evidence="7">FAD/NAD(P)-binding domain-containing protein</fullName>
    </submittedName>
</protein>
<keyword evidence="5" id="KW-0812">Transmembrane</keyword>
<evidence type="ECO:0000259" key="6">
    <source>
        <dbReference type="Pfam" id="PF01494"/>
    </source>
</evidence>
<evidence type="ECO:0000313" key="7">
    <source>
        <dbReference type="EMBL" id="KAL2788813.1"/>
    </source>
</evidence>
<feature type="transmembrane region" description="Helical" evidence="5">
    <location>
        <begin position="405"/>
        <end position="429"/>
    </location>
</feature>
<evidence type="ECO:0000256" key="1">
    <source>
        <dbReference type="ARBA" id="ARBA00007992"/>
    </source>
</evidence>
<comment type="similarity">
    <text evidence="1">Belongs to the paxM FAD-dependent monooxygenase family.</text>
</comment>
<dbReference type="InterPro" id="IPR002938">
    <property type="entry name" value="FAD-bd"/>
</dbReference>
<reference evidence="7 8" key="1">
    <citation type="submission" date="2024-07" db="EMBL/GenBank/DDBJ databases">
        <title>Section-level genome sequencing and comparative genomics of Aspergillus sections Usti and Cavernicolus.</title>
        <authorList>
            <consortium name="Lawrence Berkeley National Laboratory"/>
            <person name="Nybo J.L."/>
            <person name="Vesth T.C."/>
            <person name="Theobald S."/>
            <person name="Frisvad J.C."/>
            <person name="Larsen T.O."/>
            <person name="Kjaerboelling I."/>
            <person name="Rothschild-Mancinelli K."/>
            <person name="Lyhne E.K."/>
            <person name="Kogle M.E."/>
            <person name="Barry K."/>
            <person name="Clum A."/>
            <person name="Na H."/>
            <person name="Ledsgaard L."/>
            <person name="Lin J."/>
            <person name="Lipzen A."/>
            <person name="Kuo A."/>
            <person name="Riley R."/>
            <person name="Mondo S."/>
            <person name="Labutti K."/>
            <person name="Haridas S."/>
            <person name="Pangalinan J."/>
            <person name="Salamov A.A."/>
            <person name="Simmons B.A."/>
            <person name="Magnuson J.K."/>
            <person name="Chen J."/>
            <person name="Drula E."/>
            <person name="Henrissat B."/>
            <person name="Wiebenga A."/>
            <person name="Lubbers R.J."/>
            <person name="Gomes A.C."/>
            <person name="Makela M.R."/>
            <person name="Stajich J."/>
            <person name="Grigoriev I.V."/>
            <person name="Mortensen U.H."/>
            <person name="De Vries R.P."/>
            <person name="Baker S.E."/>
            <person name="Andersen M.R."/>
        </authorList>
    </citation>
    <scope>NUCLEOTIDE SEQUENCE [LARGE SCALE GENOMIC DNA]</scope>
    <source>
        <strain evidence="7 8">CBS 209.92</strain>
    </source>
</reference>
<keyword evidence="5" id="KW-1133">Transmembrane helix</keyword>
<dbReference type="InterPro" id="IPR050562">
    <property type="entry name" value="FAD_mOase_fung"/>
</dbReference>
<keyword evidence="5" id="KW-0472">Membrane</keyword>
<comment type="caution">
    <text evidence="7">The sequence shown here is derived from an EMBL/GenBank/DDBJ whole genome shotgun (WGS) entry which is preliminary data.</text>
</comment>
<accession>A0ABR4FZW7</accession>
<evidence type="ECO:0000256" key="4">
    <source>
        <dbReference type="ARBA" id="ARBA00023002"/>
    </source>
</evidence>
<evidence type="ECO:0000313" key="8">
    <source>
        <dbReference type="Proteomes" id="UP001610563"/>
    </source>
</evidence>
<dbReference type="EMBL" id="JBFTWV010000073">
    <property type="protein sequence ID" value="KAL2788813.1"/>
    <property type="molecule type" value="Genomic_DNA"/>
</dbReference>
<dbReference type="PANTHER" id="PTHR47356">
    <property type="entry name" value="FAD-DEPENDENT MONOOXYGENASE ASQG-RELATED"/>
    <property type="match status" value="1"/>
</dbReference>
<dbReference type="PRINTS" id="PR00420">
    <property type="entry name" value="RNGMNOXGNASE"/>
</dbReference>